<feature type="region of interest" description="Disordered" evidence="1">
    <location>
        <begin position="233"/>
        <end position="257"/>
    </location>
</feature>
<dbReference type="CDD" id="cd07067">
    <property type="entry name" value="HP_PGM_like"/>
    <property type="match status" value="1"/>
</dbReference>
<dbReference type="Gene3D" id="3.40.50.1240">
    <property type="entry name" value="Phosphoglycerate mutase-like"/>
    <property type="match status" value="1"/>
</dbReference>
<organism evidence="2 3">
    <name type="scientific">Seminavis robusta</name>
    <dbReference type="NCBI Taxonomy" id="568900"/>
    <lineage>
        <taxon>Eukaryota</taxon>
        <taxon>Sar</taxon>
        <taxon>Stramenopiles</taxon>
        <taxon>Ochrophyta</taxon>
        <taxon>Bacillariophyta</taxon>
        <taxon>Bacillariophyceae</taxon>
        <taxon>Bacillariophycidae</taxon>
        <taxon>Naviculales</taxon>
        <taxon>Naviculaceae</taxon>
        <taxon>Seminavis</taxon>
    </lineage>
</organism>
<dbReference type="GO" id="GO:0016791">
    <property type="term" value="F:phosphatase activity"/>
    <property type="evidence" value="ECO:0007669"/>
    <property type="project" value="TreeGrafter"/>
</dbReference>
<sequence>MDNKNGSVESPPKPSTLKLTERLYQAKYGQNQNTHHGTTITSTRTSGTSRRCRRTVRDPRKPHRNTASKANDGLLSMENANPNTTTSTRTSHDDEIPWVASAKSLPDVTLTSSSSSIETTDSSSFSEENQLAVMSTKAVTPSRPSNVKTALESPSPTLRNPNQRKSVTAIPIMKPINSRRPKNMEQMEMSDTTTAVITDLFAGVTLTSSSSSIETTASSSFSEDNQMTVVSNKAVTPSRPCDVKTEVESPAPTKRNSRQLYSVAATAVVTPSRPKNIKQVDMLHATAAVNPEGHRLASPRSVTILQASPSFQDHTIVWLIRHGESLGQLAPRTQRLTDVTLLDCGLSERGQQQARSMPTRYHLPPMDYILTSPLTRALQTALLGFPDNRHLMVHYDLCELGAANIPENQPRPLVRVLNELDAPRGMRIDVQSAPHHTKIPNVLRRQYIRQVFQWLAASTTTTMSSVCPPPQHIAVVCHFHVIRAALADEQGFCSPQLKPHNAAPIPCVLTPEGRLIPC</sequence>
<dbReference type="AlphaFoldDB" id="A0A9N8DVF0"/>
<dbReference type="Proteomes" id="UP001153069">
    <property type="component" value="Unassembled WGS sequence"/>
</dbReference>
<feature type="compositionally biased region" description="Polar residues" evidence="1">
    <location>
        <begin position="137"/>
        <end position="162"/>
    </location>
</feature>
<comment type="caution">
    <text evidence="2">The sequence shown here is derived from an EMBL/GenBank/DDBJ whole genome shotgun (WGS) entry which is preliminary data.</text>
</comment>
<feature type="region of interest" description="Disordered" evidence="1">
    <location>
        <begin position="28"/>
        <end position="162"/>
    </location>
</feature>
<keyword evidence="3" id="KW-1185">Reference proteome</keyword>
<evidence type="ECO:0008006" key="4">
    <source>
        <dbReference type="Google" id="ProtNLM"/>
    </source>
</evidence>
<evidence type="ECO:0000313" key="3">
    <source>
        <dbReference type="Proteomes" id="UP001153069"/>
    </source>
</evidence>
<dbReference type="SMART" id="SM00855">
    <property type="entry name" value="PGAM"/>
    <property type="match status" value="1"/>
</dbReference>
<feature type="compositionally biased region" description="Polar residues" evidence="1">
    <location>
        <begin position="28"/>
        <end position="37"/>
    </location>
</feature>
<dbReference type="InterPro" id="IPR050275">
    <property type="entry name" value="PGM_Phosphatase"/>
</dbReference>
<protein>
    <recommendedName>
        <fullName evidence="4">Phosphoglycerate mutase family protein</fullName>
    </recommendedName>
</protein>
<dbReference type="SUPFAM" id="SSF53254">
    <property type="entry name" value="Phosphoglycerate mutase-like"/>
    <property type="match status" value="1"/>
</dbReference>
<dbReference type="PANTHER" id="PTHR48100">
    <property type="entry name" value="BROAD-SPECIFICITY PHOSPHATASE YOR283W-RELATED"/>
    <property type="match status" value="1"/>
</dbReference>
<gene>
    <name evidence="2" type="ORF">SEMRO_322_G117070.1</name>
</gene>
<dbReference type="PANTHER" id="PTHR48100:SF1">
    <property type="entry name" value="HISTIDINE PHOSPHATASE FAMILY PROTEIN-RELATED"/>
    <property type="match status" value="1"/>
</dbReference>
<proteinExistence type="predicted"/>
<accession>A0A9N8DVF0</accession>
<dbReference type="EMBL" id="CAICTM010000321">
    <property type="protein sequence ID" value="CAB9507839.1"/>
    <property type="molecule type" value="Genomic_DNA"/>
</dbReference>
<feature type="compositionally biased region" description="Basic residues" evidence="1">
    <location>
        <begin position="50"/>
        <end position="66"/>
    </location>
</feature>
<dbReference type="InterPro" id="IPR013078">
    <property type="entry name" value="His_Pase_superF_clade-1"/>
</dbReference>
<reference evidence="2" key="1">
    <citation type="submission" date="2020-06" db="EMBL/GenBank/DDBJ databases">
        <authorList>
            <consortium name="Plant Systems Biology data submission"/>
        </authorList>
    </citation>
    <scope>NUCLEOTIDE SEQUENCE</scope>
    <source>
        <strain evidence="2">D6</strain>
    </source>
</reference>
<dbReference type="GO" id="GO:0005737">
    <property type="term" value="C:cytoplasm"/>
    <property type="evidence" value="ECO:0007669"/>
    <property type="project" value="TreeGrafter"/>
</dbReference>
<dbReference type="OrthoDB" id="496981at2759"/>
<evidence type="ECO:0000256" key="1">
    <source>
        <dbReference type="SAM" id="MobiDB-lite"/>
    </source>
</evidence>
<feature type="compositionally biased region" description="Low complexity" evidence="1">
    <location>
        <begin position="111"/>
        <end position="128"/>
    </location>
</feature>
<name>A0A9N8DVF0_9STRA</name>
<feature type="compositionally biased region" description="Polar residues" evidence="1">
    <location>
        <begin position="78"/>
        <end position="89"/>
    </location>
</feature>
<dbReference type="Pfam" id="PF00300">
    <property type="entry name" value="His_Phos_1"/>
    <property type="match status" value="1"/>
</dbReference>
<evidence type="ECO:0000313" key="2">
    <source>
        <dbReference type="EMBL" id="CAB9507839.1"/>
    </source>
</evidence>
<dbReference type="InterPro" id="IPR029033">
    <property type="entry name" value="His_PPase_superfam"/>
</dbReference>
<feature type="compositionally biased region" description="Low complexity" evidence="1">
    <location>
        <begin position="38"/>
        <end position="49"/>
    </location>
</feature>